<evidence type="ECO:0000313" key="3">
    <source>
        <dbReference type="EMBL" id="RKP53292.1"/>
    </source>
</evidence>
<protein>
    <submittedName>
        <fullName evidence="3">Amidohydrolase</fullName>
    </submittedName>
</protein>
<comment type="caution">
    <text evidence="3">The sequence shown here is derived from an EMBL/GenBank/DDBJ whole genome shotgun (WGS) entry which is preliminary data.</text>
</comment>
<dbReference type="Gene3D" id="3.20.20.140">
    <property type="entry name" value="Metal-dependent hydrolases"/>
    <property type="match status" value="1"/>
</dbReference>
<comment type="similarity">
    <text evidence="1">Belongs to the metallo-dependent hydrolases superfamily.</text>
</comment>
<dbReference type="Proteomes" id="UP000270342">
    <property type="component" value="Unassembled WGS sequence"/>
</dbReference>
<dbReference type="PANTHER" id="PTHR43569:SF1">
    <property type="entry name" value="BLL3371 PROTEIN"/>
    <property type="match status" value="1"/>
</dbReference>
<dbReference type="SUPFAM" id="SSF51556">
    <property type="entry name" value="Metallo-dependent hydrolases"/>
    <property type="match status" value="1"/>
</dbReference>
<proteinExistence type="inferred from homology"/>
<reference evidence="3 4" key="1">
    <citation type="submission" date="2018-10" db="EMBL/GenBank/DDBJ databases">
        <title>Robbsia sp. DHC34, isolated from soil.</title>
        <authorList>
            <person name="Gao Z.-H."/>
            <person name="Qiu L.-H."/>
        </authorList>
    </citation>
    <scope>NUCLEOTIDE SEQUENCE [LARGE SCALE GENOMIC DNA]</scope>
    <source>
        <strain evidence="3 4">DHC34</strain>
    </source>
</reference>
<evidence type="ECO:0000313" key="4">
    <source>
        <dbReference type="Proteomes" id="UP000270342"/>
    </source>
</evidence>
<dbReference type="EMBL" id="RBZU01000007">
    <property type="protein sequence ID" value="RKP53292.1"/>
    <property type="molecule type" value="Genomic_DNA"/>
</dbReference>
<evidence type="ECO:0000256" key="1">
    <source>
        <dbReference type="ARBA" id="ARBA00038310"/>
    </source>
</evidence>
<dbReference type="PANTHER" id="PTHR43569">
    <property type="entry name" value="AMIDOHYDROLASE"/>
    <property type="match status" value="1"/>
</dbReference>
<dbReference type="Pfam" id="PF04909">
    <property type="entry name" value="Amidohydro_2"/>
    <property type="match status" value="1"/>
</dbReference>
<keyword evidence="4" id="KW-1185">Reference proteome</keyword>
<dbReference type="RefSeq" id="WP_121087920.1">
    <property type="nucleotide sequence ID" value="NZ_RBZU01000007.1"/>
</dbReference>
<dbReference type="GO" id="GO:0016787">
    <property type="term" value="F:hydrolase activity"/>
    <property type="evidence" value="ECO:0007669"/>
    <property type="project" value="UniProtKB-KW"/>
</dbReference>
<gene>
    <name evidence="3" type="ORF">D7S86_16310</name>
</gene>
<name>A0A494XTY9_9BURK</name>
<dbReference type="OrthoDB" id="9787654at2"/>
<feature type="domain" description="Amidohydrolase-related" evidence="2">
    <location>
        <begin position="8"/>
        <end position="300"/>
    </location>
</feature>
<dbReference type="InterPro" id="IPR052350">
    <property type="entry name" value="Metallo-dep_Lactonases"/>
</dbReference>
<accession>A0A494XTY9</accession>
<organism evidence="3 4">
    <name type="scientific">Pararobbsia silviterrae</name>
    <dbReference type="NCBI Taxonomy" id="1792498"/>
    <lineage>
        <taxon>Bacteria</taxon>
        <taxon>Pseudomonadati</taxon>
        <taxon>Pseudomonadota</taxon>
        <taxon>Betaproteobacteria</taxon>
        <taxon>Burkholderiales</taxon>
        <taxon>Burkholderiaceae</taxon>
        <taxon>Pararobbsia</taxon>
    </lineage>
</organism>
<dbReference type="InterPro" id="IPR032466">
    <property type="entry name" value="Metal_Hydrolase"/>
</dbReference>
<sequence>MSEPLPRVDCHYHLWDVDRYAYPWLAPDAKRPIHLFPDLSPIAQSYRIDHFLADCAKWNIVKSVHVNGGYDPTDPVGESRYLQSVADVYGHPHGFVAYADLRSPDLDAQLAAHCTFANMRGVRHIVNWHPDPARTFVDEPDLLDDPAWNAGFARLSSYGLSFDLQLYPSQMRRAAALAQRFPDTLIVVNHCGMPLERDRTGLAQWHDGMRALAGCPNVALKISGLGMVDPQWTVDSIRPFVLDALGYFGTDRAMFASNFPVDKLYGSFDVLYEAFDTLTRDLDDDARRNVFGRNAERCYRV</sequence>
<dbReference type="InterPro" id="IPR006680">
    <property type="entry name" value="Amidohydro-rel"/>
</dbReference>
<keyword evidence="3" id="KW-0378">Hydrolase</keyword>
<evidence type="ECO:0000259" key="2">
    <source>
        <dbReference type="Pfam" id="PF04909"/>
    </source>
</evidence>
<dbReference type="AlphaFoldDB" id="A0A494XTY9"/>